<reference evidence="1 4" key="2">
    <citation type="submission" date="2017-09" db="EMBL/GenBank/DDBJ databases">
        <title>Extensive intraspecific genome diversity in a model arbuscular mycorrhizal fungus.</title>
        <authorList>
            <person name="Chen E.C."/>
            <person name="Morin E."/>
            <person name="Beaudet D."/>
            <person name="Noel J."/>
            <person name="Ndikumana S."/>
            <person name="Charron P."/>
            <person name="St-Onge C."/>
            <person name="Giorgi J."/>
            <person name="Grigoriev I.V."/>
            <person name="Roux C."/>
            <person name="Martin F.M."/>
            <person name="Corradi N."/>
        </authorList>
    </citation>
    <scope>NUCLEOTIDE SEQUENCE [LARGE SCALE GENOMIC DNA]</scope>
    <source>
        <strain evidence="1 4">A5</strain>
    </source>
</reference>
<gene>
    <name evidence="2" type="ORF">RhiirA1_450321</name>
    <name evidence="1" type="ORF">RhiirA5_406123</name>
</gene>
<reference evidence="1 4" key="1">
    <citation type="submission" date="2016-04" db="EMBL/GenBank/DDBJ databases">
        <title>Genome analyses suggest a sexual origin of heterokaryosis in a supposedly ancient asexual fungus.</title>
        <authorList>
            <person name="Ropars J."/>
            <person name="Sedzielewska K."/>
            <person name="Noel J."/>
            <person name="Charron P."/>
            <person name="Farinelli L."/>
            <person name="Marton T."/>
            <person name="Kruger M."/>
            <person name="Pelin A."/>
            <person name="Brachmann A."/>
            <person name="Corradi N."/>
        </authorList>
    </citation>
    <scope>NUCLEOTIDE SEQUENCE [LARGE SCALE GENOMIC DNA]</scope>
    <source>
        <strain evidence="1 4">A5</strain>
    </source>
</reference>
<dbReference type="OrthoDB" id="2444762at2759"/>
<dbReference type="Proteomes" id="UP000232722">
    <property type="component" value="Unassembled WGS sequence"/>
</dbReference>
<evidence type="ECO:0000313" key="1">
    <source>
        <dbReference type="EMBL" id="PKC17210.1"/>
    </source>
</evidence>
<dbReference type="EMBL" id="LLXJ01000022">
    <property type="protein sequence ID" value="PKC17210.1"/>
    <property type="molecule type" value="Genomic_DNA"/>
</dbReference>
<proteinExistence type="predicted"/>
<name>A0A2I1DZX8_9GLOM</name>
<dbReference type="VEuPathDB" id="FungiDB:RhiirA1_450321"/>
<organism evidence="1 4">
    <name type="scientific">Rhizophagus irregularis</name>
    <dbReference type="NCBI Taxonomy" id="588596"/>
    <lineage>
        <taxon>Eukaryota</taxon>
        <taxon>Fungi</taxon>
        <taxon>Fungi incertae sedis</taxon>
        <taxon>Mucoromycota</taxon>
        <taxon>Glomeromycotina</taxon>
        <taxon>Glomeromycetes</taxon>
        <taxon>Glomerales</taxon>
        <taxon>Glomeraceae</taxon>
        <taxon>Rhizophagus</taxon>
    </lineage>
</organism>
<dbReference type="Proteomes" id="UP000232688">
    <property type="component" value="Unassembled WGS sequence"/>
</dbReference>
<reference evidence="2 3" key="3">
    <citation type="submission" date="2017-10" db="EMBL/GenBank/DDBJ databases">
        <title>Extensive intraspecific genome diversity in a model arbuscular mycorrhizal fungus.</title>
        <authorList>
            <person name="Chen E.C.H."/>
            <person name="Morin E."/>
            <person name="Baudet D."/>
            <person name="Noel J."/>
            <person name="Ndikumana S."/>
            <person name="Charron P."/>
            <person name="St-Onge C."/>
            <person name="Giorgi J."/>
            <person name="Grigoriev I.V."/>
            <person name="Roux C."/>
            <person name="Martin F.M."/>
            <person name="Corradi N."/>
        </authorList>
    </citation>
    <scope>NUCLEOTIDE SEQUENCE [LARGE SCALE GENOMIC DNA]</scope>
    <source>
        <strain evidence="2 3">A1</strain>
    </source>
</reference>
<accession>A0A2I1DZX8</accession>
<dbReference type="EMBL" id="LLXH01000061">
    <property type="protein sequence ID" value="PKC74161.1"/>
    <property type="molecule type" value="Genomic_DNA"/>
</dbReference>
<dbReference type="AlphaFoldDB" id="A0A2I1DZX8"/>
<sequence length="82" mass="10028">MDMGYGIWDWDYGMGYGIWDWDFGMELWDMGWDFGMGLWDMGWDDRIWDGIWDGIWDFPIPLIWVASRKRLNNILNNLVNQW</sequence>
<evidence type="ECO:0000313" key="3">
    <source>
        <dbReference type="Proteomes" id="UP000232688"/>
    </source>
</evidence>
<comment type="caution">
    <text evidence="1">The sequence shown here is derived from an EMBL/GenBank/DDBJ whole genome shotgun (WGS) entry which is preliminary data.</text>
</comment>
<reference evidence="2 3" key="4">
    <citation type="submission" date="2017-10" db="EMBL/GenBank/DDBJ databases">
        <title>Genome analyses suggest a sexual origin of heterokaryosis in a supposedly ancient asexual fungus.</title>
        <authorList>
            <person name="Corradi N."/>
            <person name="Sedzielewska K."/>
            <person name="Noel J."/>
            <person name="Charron P."/>
            <person name="Farinelli L."/>
            <person name="Marton T."/>
            <person name="Kruger M."/>
            <person name="Pelin A."/>
            <person name="Brachmann A."/>
            <person name="Corradi N."/>
        </authorList>
    </citation>
    <scope>NUCLEOTIDE SEQUENCE [LARGE SCALE GENOMIC DNA]</scope>
    <source>
        <strain evidence="2 3">A1</strain>
    </source>
</reference>
<evidence type="ECO:0000313" key="4">
    <source>
        <dbReference type="Proteomes" id="UP000232722"/>
    </source>
</evidence>
<protein>
    <submittedName>
        <fullName evidence="1">Uncharacterized protein</fullName>
    </submittedName>
</protein>
<evidence type="ECO:0000313" key="2">
    <source>
        <dbReference type="EMBL" id="PKC74161.1"/>
    </source>
</evidence>